<reference evidence="1" key="1">
    <citation type="submission" date="2018-02" db="EMBL/GenBank/DDBJ databases">
        <title>Rhizophora mucronata_Transcriptome.</title>
        <authorList>
            <person name="Meera S.P."/>
            <person name="Sreeshan A."/>
            <person name="Augustine A."/>
        </authorList>
    </citation>
    <scope>NUCLEOTIDE SEQUENCE</scope>
    <source>
        <tissue evidence="1">Leaf</tissue>
    </source>
</reference>
<accession>A0A2P2P1U5</accession>
<dbReference type="AlphaFoldDB" id="A0A2P2P1U5"/>
<evidence type="ECO:0000313" key="1">
    <source>
        <dbReference type="EMBL" id="MBX48680.1"/>
    </source>
</evidence>
<protein>
    <submittedName>
        <fullName evidence="1">Uncharacterized protein</fullName>
    </submittedName>
</protein>
<dbReference type="EMBL" id="GGEC01068196">
    <property type="protein sequence ID" value="MBX48680.1"/>
    <property type="molecule type" value="Transcribed_RNA"/>
</dbReference>
<organism evidence="1">
    <name type="scientific">Rhizophora mucronata</name>
    <name type="common">Asiatic mangrove</name>
    <dbReference type="NCBI Taxonomy" id="61149"/>
    <lineage>
        <taxon>Eukaryota</taxon>
        <taxon>Viridiplantae</taxon>
        <taxon>Streptophyta</taxon>
        <taxon>Embryophyta</taxon>
        <taxon>Tracheophyta</taxon>
        <taxon>Spermatophyta</taxon>
        <taxon>Magnoliopsida</taxon>
        <taxon>eudicotyledons</taxon>
        <taxon>Gunneridae</taxon>
        <taxon>Pentapetalae</taxon>
        <taxon>rosids</taxon>
        <taxon>fabids</taxon>
        <taxon>Malpighiales</taxon>
        <taxon>Rhizophoraceae</taxon>
        <taxon>Rhizophora</taxon>
    </lineage>
</organism>
<proteinExistence type="predicted"/>
<sequence>MSLGYQLCLISFYQSICFILHHIHPFTTHRFISCRQLHKLSSFVFLQCLHLHIYSLFHWIKLWIR</sequence>
<name>A0A2P2P1U5_RHIMU</name>